<dbReference type="RefSeq" id="WP_074961187.1">
    <property type="nucleotide sequence ID" value="NZ_FOKQ01000013.1"/>
</dbReference>
<sequence length="274" mass="30509">MKTRKIISILCAASMGLAMTACDKAKETDTDNSSKSETTTKASADESKIESTDPAESAVESDVSELSESLKESSSANDSVDSKSKDSEAEISDDNAEENTASETGSDESDTMEVKNGGLIYHIPSNFSPQEVNRENTLYYSYVDPDGILSMYIITYIPEFASVELNEETFNSTIQQFMKGYMKHAENDAGYTPTEIKQNTILGRTEYEIAYVRNEQSNETIDYILYAFIKNPDNGYVNFITQSISFKDHEIEYDYIADAAKIIYSIEEDPDFVG</sequence>
<feature type="chain" id="PRO_5039092576" description="Lipoprotein" evidence="2">
    <location>
        <begin position="21"/>
        <end position="274"/>
    </location>
</feature>
<dbReference type="PROSITE" id="PS51257">
    <property type="entry name" value="PROKAR_LIPOPROTEIN"/>
    <property type="match status" value="1"/>
</dbReference>
<dbReference type="AlphaFoldDB" id="A0A1I1JBH5"/>
<evidence type="ECO:0000256" key="1">
    <source>
        <dbReference type="SAM" id="MobiDB-lite"/>
    </source>
</evidence>
<name>A0A1I1JBH5_RUMAL</name>
<organism evidence="3 4">
    <name type="scientific">Ruminococcus albus</name>
    <dbReference type="NCBI Taxonomy" id="1264"/>
    <lineage>
        <taxon>Bacteria</taxon>
        <taxon>Bacillati</taxon>
        <taxon>Bacillota</taxon>
        <taxon>Clostridia</taxon>
        <taxon>Eubacteriales</taxon>
        <taxon>Oscillospiraceae</taxon>
        <taxon>Ruminococcus</taxon>
    </lineage>
</organism>
<feature type="compositionally biased region" description="Basic and acidic residues" evidence="1">
    <location>
        <begin position="25"/>
        <end position="34"/>
    </location>
</feature>
<accession>A0A1I1JBH5</accession>
<feature type="compositionally biased region" description="Low complexity" evidence="1">
    <location>
        <begin position="56"/>
        <end position="79"/>
    </location>
</feature>
<dbReference type="OrthoDB" id="9832813at2"/>
<dbReference type="Proteomes" id="UP000182192">
    <property type="component" value="Unassembled WGS sequence"/>
</dbReference>
<feature type="signal peptide" evidence="2">
    <location>
        <begin position="1"/>
        <end position="20"/>
    </location>
</feature>
<feature type="region of interest" description="Disordered" evidence="1">
    <location>
        <begin position="25"/>
        <end position="112"/>
    </location>
</feature>
<dbReference type="EMBL" id="FOKQ01000013">
    <property type="protein sequence ID" value="SFC45959.1"/>
    <property type="molecule type" value="Genomic_DNA"/>
</dbReference>
<evidence type="ECO:0000256" key="2">
    <source>
        <dbReference type="SAM" id="SignalP"/>
    </source>
</evidence>
<evidence type="ECO:0000313" key="4">
    <source>
        <dbReference type="Proteomes" id="UP000182192"/>
    </source>
</evidence>
<keyword evidence="2" id="KW-0732">Signal</keyword>
<proteinExistence type="predicted"/>
<reference evidence="3 4" key="1">
    <citation type="submission" date="2016-10" db="EMBL/GenBank/DDBJ databases">
        <authorList>
            <person name="de Groot N.N."/>
        </authorList>
    </citation>
    <scope>NUCLEOTIDE SEQUENCE [LARGE SCALE GENOMIC DNA]</scope>
    <source>
        <strain evidence="3 4">AR67</strain>
    </source>
</reference>
<protein>
    <recommendedName>
        <fullName evidence="5">Lipoprotein</fullName>
    </recommendedName>
</protein>
<gene>
    <name evidence="3" type="ORF">SAMN02910406_01747</name>
</gene>
<evidence type="ECO:0008006" key="5">
    <source>
        <dbReference type="Google" id="ProtNLM"/>
    </source>
</evidence>
<evidence type="ECO:0000313" key="3">
    <source>
        <dbReference type="EMBL" id="SFC45959.1"/>
    </source>
</evidence>